<dbReference type="Proteomes" id="UP000240621">
    <property type="component" value="Unassembled WGS sequence"/>
</dbReference>
<evidence type="ECO:0000313" key="3">
    <source>
        <dbReference type="Proteomes" id="UP000240621"/>
    </source>
</evidence>
<dbReference type="InterPro" id="IPR005801">
    <property type="entry name" value="ADC_synthase"/>
</dbReference>
<dbReference type="NCBIfam" id="NF005486">
    <property type="entry name" value="PRK07093.1"/>
    <property type="match status" value="1"/>
</dbReference>
<dbReference type="PANTHER" id="PTHR11236:SF50">
    <property type="entry name" value="AMINODEOXYCHORISMATE SYNTHASE COMPONENT 1"/>
    <property type="match status" value="1"/>
</dbReference>
<dbReference type="AlphaFoldDB" id="A0A2P8C7W2"/>
<protein>
    <submittedName>
        <fullName evidence="2">Para-aminobenzoate synthetase component 1</fullName>
    </submittedName>
</protein>
<dbReference type="Pfam" id="PF00425">
    <property type="entry name" value="Chorismate_bind"/>
    <property type="match status" value="1"/>
</dbReference>
<organism evidence="2 3">
    <name type="scientific">Prolixibacter denitrificans</name>
    <dbReference type="NCBI Taxonomy" id="1541063"/>
    <lineage>
        <taxon>Bacteria</taxon>
        <taxon>Pseudomonadati</taxon>
        <taxon>Bacteroidota</taxon>
        <taxon>Bacteroidia</taxon>
        <taxon>Marinilabiliales</taxon>
        <taxon>Prolixibacteraceae</taxon>
        <taxon>Prolixibacter</taxon>
    </lineage>
</organism>
<dbReference type="SUPFAM" id="SSF56322">
    <property type="entry name" value="ADC synthase"/>
    <property type="match status" value="1"/>
</dbReference>
<reference evidence="2 3" key="1">
    <citation type="submission" date="2018-03" db="EMBL/GenBank/DDBJ databases">
        <title>Genomic Encyclopedia of Archaeal and Bacterial Type Strains, Phase II (KMG-II): from individual species to whole genera.</title>
        <authorList>
            <person name="Goeker M."/>
        </authorList>
    </citation>
    <scope>NUCLEOTIDE SEQUENCE [LARGE SCALE GENOMIC DNA]</scope>
    <source>
        <strain evidence="2 3">DSM 27267</strain>
    </source>
</reference>
<evidence type="ECO:0000259" key="1">
    <source>
        <dbReference type="Pfam" id="PF00425"/>
    </source>
</evidence>
<dbReference type="EMBL" id="PYGC01000011">
    <property type="protein sequence ID" value="PSK81058.1"/>
    <property type="molecule type" value="Genomic_DNA"/>
</dbReference>
<dbReference type="InterPro" id="IPR015890">
    <property type="entry name" value="Chorismate_C"/>
</dbReference>
<name>A0A2P8C7W2_9BACT</name>
<comment type="caution">
    <text evidence="2">The sequence shown here is derived from an EMBL/GenBank/DDBJ whole genome shotgun (WGS) entry which is preliminary data.</text>
</comment>
<dbReference type="GO" id="GO:0046820">
    <property type="term" value="F:4-amino-4-deoxychorismate synthase activity"/>
    <property type="evidence" value="ECO:0007669"/>
    <property type="project" value="TreeGrafter"/>
</dbReference>
<dbReference type="GO" id="GO:0000162">
    <property type="term" value="P:L-tryptophan biosynthetic process"/>
    <property type="evidence" value="ECO:0007669"/>
    <property type="project" value="TreeGrafter"/>
</dbReference>
<dbReference type="InterPro" id="IPR019999">
    <property type="entry name" value="Anth_synth_I-like"/>
</dbReference>
<feature type="domain" description="Chorismate-utilising enzyme C-terminal" evidence="1">
    <location>
        <begin position="82"/>
        <end position="325"/>
    </location>
</feature>
<gene>
    <name evidence="2" type="ORF">CLV93_11135</name>
</gene>
<dbReference type="RefSeq" id="WP_308788899.1">
    <property type="nucleotide sequence ID" value="NZ_BLAU01000001.1"/>
</dbReference>
<evidence type="ECO:0000313" key="2">
    <source>
        <dbReference type="EMBL" id="PSK81058.1"/>
    </source>
</evidence>
<proteinExistence type="predicted"/>
<accession>A0A2P8C7W2</accession>
<dbReference type="PRINTS" id="PR00095">
    <property type="entry name" value="ANTSNTHASEI"/>
</dbReference>
<dbReference type="Gene3D" id="3.60.120.10">
    <property type="entry name" value="Anthranilate synthase"/>
    <property type="match status" value="1"/>
</dbReference>
<sequence length="331" mass="37774">MRKTTPFFRMSEHFAKKMNRLAAQHEPFLFILDFDLKAPLIFTLAEAESRGILFEINGQRNFQPVFPTKKAIQFEKQPISFSDYRKGFDNVMRHIRHGNSFLTNLTFPTPVKTNLSFEEIFHRSRAPYKLLLPEKCVVFSPEIFVKITDGKISSYPMKGTIDAAIPNAASQILNDRKETAEHNTIVDLIRNDLSMVAKKVHVSQFRYIDEVKTHEKTLLQVSSEISGELPSDYHSNIGTIIATLLPAGSISGAPKQKTVEIIKESEIDQRGYYTGVFGLFDGQNLDSAVMIRYIEQKNNQMIFRSGGGITVFSEPEKEYQEMIDKVYVPIH</sequence>
<dbReference type="PANTHER" id="PTHR11236">
    <property type="entry name" value="AMINOBENZOATE/ANTHRANILATE SYNTHASE"/>
    <property type="match status" value="1"/>
</dbReference>